<protein>
    <submittedName>
        <fullName evidence="1">Uncharacterized protein</fullName>
    </submittedName>
</protein>
<dbReference type="EMBL" id="NJHN03000063">
    <property type="protein sequence ID" value="KAH9418502.1"/>
    <property type="molecule type" value="Genomic_DNA"/>
</dbReference>
<dbReference type="Proteomes" id="UP000887458">
    <property type="component" value="Unassembled WGS sequence"/>
</dbReference>
<evidence type="ECO:0000313" key="1">
    <source>
        <dbReference type="EMBL" id="KAH9418502.1"/>
    </source>
</evidence>
<proteinExistence type="predicted"/>
<gene>
    <name evidence="1" type="ORF">DERP_011364</name>
</gene>
<organism evidence="1 2">
    <name type="scientific">Dermatophagoides pteronyssinus</name>
    <name type="common">European house dust mite</name>
    <dbReference type="NCBI Taxonomy" id="6956"/>
    <lineage>
        <taxon>Eukaryota</taxon>
        <taxon>Metazoa</taxon>
        <taxon>Ecdysozoa</taxon>
        <taxon>Arthropoda</taxon>
        <taxon>Chelicerata</taxon>
        <taxon>Arachnida</taxon>
        <taxon>Acari</taxon>
        <taxon>Acariformes</taxon>
        <taxon>Sarcoptiformes</taxon>
        <taxon>Astigmata</taxon>
        <taxon>Psoroptidia</taxon>
        <taxon>Analgoidea</taxon>
        <taxon>Pyroglyphidae</taxon>
        <taxon>Dermatophagoidinae</taxon>
        <taxon>Dermatophagoides</taxon>
    </lineage>
</organism>
<sequence length="98" mass="11351">MSRKKWDRKLMDKTSVASRASILSIQMSIHSKKLPVIRDTIDCPENCSNDNDDNYEIYLSTNCCLCLQRSITFDLSIFDKSNKTKQRRLSTINGQRNC</sequence>
<accession>A0ABQ8J7H8</accession>
<reference evidence="1 2" key="1">
    <citation type="journal article" date="2018" name="J. Allergy Clin. Immunol.">
        <title>High-quality assembly of Dermatophagoides pteronyssinus genome and transcriptome reveals a wide range of novel allergens.</title>
        <authorList>
            <person name="Liu X.Y."/>
            <person name="Yang K.Y."/>
            <person name="Wang M.Q."/>
            <person name="Kwok J.S."/>
            <person name="Zeng X."/>
            <person name="Yang Z."/>
            <person name="Xiao X.J."/>
            <person name="Lau C.P."/>
            <person name="Li Y."/>
            <person name="Huang Z.M."/>
            <person name="Ba J.G."/>
            <person name="Yim A.K."/>
            <person name="Ouyang C.Y."/>
            <person name="Ngai S.M."/>
            <person name="Chan T.F."/>
            <person name="Leung E.L."/>
            <person name="Liu L."/>
            <person name="Liu Z.G."/>
            <person name="Tsui S.K."/>
        </authorList>
    </citation>
    <scope>NUCLEOTIDE SEQUENCE [LARGE SCALE GENOMIC DNA]</scope>
    <source>
        <strain evidence="1">Derp</strain>
    </source>
</reference>
<keyword evidence="2" id="KW-1185">Reference proteome</keyword>
<name>A0ABQ8J7H8_DERPT</name>
<reference evidence="1 2" key="2">
    <citation type="journal article" date="2022" name="Mol. Biol. Evol.">
        <title>Comparative Genomics Reveals Insights into the Divergent Evolution of Astigmatic Mites and Household Pest Adaptations.</title>
        <authorList>
            <person name="Xiong Q."/>
            <person name="Wan A.T."/>
            <person name="Liu X."/>
            <person name="Fung C.S."/>
            <person name="Xiao X."/>
            <person name="Malainual N."/>
            <person name="Hou J."/>
            <person name="Wang L."/>
            <person name="Wang M."/>
            <person name="Yang K.Y."/>
            <person name="Cui Y."/>
            <person name="Leung E.L."/>
            <person name="Nong W."/>
            <person name="Shin S.K."/>
            <person name="Au S.W."/>
            <person name="Jeong K.Y."/>
            <person name="Chew F.T."/>
            <person name="Hui J.H."/>
            <person name="Leung T.F."/>
            <person name="Tungtrongchitr A."/>
            <person name="Zhong N."/>
            <person name="Liu Z."/>
            <person name="Tsui S.K."/>
        </authorList>
    </citation>
    <scope>NUCLEOTIDE SEQUENCE [LARGE SCALE GENOMIC DNA]</scope>
    <source>
        <strain evidence="1">Derp</strain>
    </source>
</reference>
<evidence type="ECO:0000313" key="2">
    <source>
        <dbReference type="Proteomes" id="UP000887458"/>
    </source>
</evidence>
<comment type="caution">
    <text evidence="1">The sequence shown here is derived from an EMBL/GenBank/DDBJ whole genome shotgun (WGS) entry which is preliminary data.</text>
</comment>